<organism evidence="1">
    <name type="scientific">Arion vulgaris</name>
    <dbReference type="NCBI Taxonomy" id="1028688"/>
    <lineage>
        <taxon>Eukaryota</taxon>
        <taxon>Metazoa</taxon>
        <taxon>Spiralia</taxon>
        <taxon>Lophotrochozoa</taxon>
        <taxon>Mollusca</taxon>
        <taxon>Gastropoda</taxon>
        <taxon>Heterobranchia</taxon>
        <taxon>Euthyneura</taxon>
        <taxon>Panpulmonata</taxon>
        <taxon>Eupulmonata</taxon>
        <taxon>Stylommatophora</taxon>
        <taxon>Helicina</taxon>
        <taxon>Arionoidea</taxon>
        <taxon>Arionidae</taxon>
        <taxon>Arion</taxon>
    </lineage>
</organism>
<gene>
    <name evidence="1" type="primary">ORF21151</name>
</gene>
<dbReference type="EMBL" id="HACG01006891">
    <property type="protein sequence ID" value="CEK53756.1"/>
    <property type="molecule type" value="Transcribed_RNA"/>
</dbReference>
<proteinExistence type="predicted"/>
<evidence type="ECO:0000313" key="1">
    <source>
        <dbReference type="EMBL" id="CEK53756.1"/>
    </source>
</evidence>
<dbReference type="AlphaFoldDB" id="A0A0B6YD55"/>
<protein>
    <submittedName>
        <fullName evidence="1">Uncharacterized protein</fullName>
    </submittedName>
</protein>
<sequence length="56" mass="6198">MKQLSHICPPVIVSRTHHKTPITSVVLPRSVYAPQFLISLGSRTEETVTNEAISVK</sequence>
<name>A0A0B6YD55_9EUPU</name>
<reference evidence="1" key="1">
    <citation type="submission" date="2014-12" db="EMBL/GenBank/DDBJ databases">
        <title>Insight into the proteome of Arion vulgaris.</title>
        <authorList>
            <person name="Aradska J."/>
            <person name="Bulat T."/>
            <person name="Smidak R."/>
            <person name="Sarate P."/>
            <person name="Gangsoo J."/>
            <person name="Sialana F."/>
            <person name="Bilban M."/>
            <person name="Lubec G."/>
        </authorList>
    </citation>
    <scope>NUCLEOTIDE SEQUENCE</scope>
    <source>
        <tissue evidence="1">Skin</tissue>
    </source>
</reference>
<accession>A0A0B6YD55</accession>